<protein>
    <submittedName>
        <fullName evidence="1">Uncharacterized protein</fullName>
    </submittedName>
</protein>
<name>A0AAW0BH26_9AGAR</name>
<reference evidence="1 2" key="1">
    <citation type="journal article" date="2024" name="J Genomics">
        <title>Draft genome sequencing and assembly of Favolaschia claudopus CIRM-BRFM 2984 isolated from oak limbs.</title>
        <authorList>
            <person name="Navarro D."/>
            <person name="Drula E."/>
            <person name="Chaduli D."/>
            <person name="Cazenave R."/>
            <person name="Ahrendt S."/>
            <person name="Wang J."/>
            <person name="Lipzen A."/>
            <person name="Daum C."/>
            <person name="Barry K."/>
            <person name="Grigoriev I.V."/>
            <person name="Favel A."/>
            <person name="Rosso M.N."/>
            <person name="Martin F."/>
        </authorList>
    </citation>
    <scope>NUCLEOTIDE SEQUENCE [LARGE SCALE GENOMIC DNA]</scope>
    <source>
        <strain evidence="1 2">CIRM-BRFM 2984</strain>
    </source>
</reference>
<evidence type="ECO:0000313" key="1">
    <source>
        <dbReference type="EMBL" id="KAK7025099.1"/>
    </source>
</evidence>
<dbReference type="AlphaFoldDB" id="A0AAW0BH26"/>
<comment type="caution">
    <text evidence="1">The sequence shown here is derived from an EMBL/GenBank/DDBJ whole genome shotgun (WGS) entry which is preliminary data.</text>
</comment>
<sequence>MPYIARPALSFDVLARQDTIKRVLWCDLAERYLHEMNAYQLFTTALRSRMSAMNVAKFMAIKVDNALADKLPELEARVAAHSGSSFSAISRFVPLSGHHDHQSFVALFRRLIQSAARDLKPEDVRLRSDLLEYMTAHLLSQFELRYGDVKLMQAATGALISGSFIAALIHRHFRPNDLDFFCGNDRTDDIVKYFQNQVDIEYVVETGGDEGYQNVRGVRRVTTLTSPRGSVLNIVEAYSESPQEIILNFHSALPRGAISWDAFAHYEVHRAKNGLALVTPRSLPVNADDLDSQIEAWNILHKYMRRGVTFIFEYNVPHECGKHIDCPATVRTTDDDGCLRFSLPSISIPDFAPSPAQVFTWSLGPVGMCSTGTVNGLKLEHTRTFQHLVFRKVVGALIQLHDVPDEPVQIYPWTESWSADGRVLHLMYYRLGLRFPAPRPVRKIVTRSDLRIGAEMRVALRSQHPRHPANTEFYSRTRLLGPRNEMRPVLATDVAREHFFLTRDKGMLDVEGYMHRYSYKWEGRDLGATLGAAFRVRLAKYRTSIIARVVECEYEFLLNPLGMEGCPRESSRLTLGCPPGVDLSTGEFYDRQIQTLNEVVSADVQDKARVVDRNWTKQEKDGAMLIEVCPAVVSPSRGLKLVVFEVVVGVPPDRLCAELPVGRDVEITLNLSKDEYLHADGILHKKFVLWLRDYRQLHDSELGRS</sequence>
<accession>A0AAW0BH26</accession>
<dbReference type="Proteomes" id="UP001362999">
    <property type="component" value="Unassembled WGS sequence"/>
</dbReference>
<keyword evidence="2" id="KW-1185">Reference proteome</keyword>
<proteinExistence type="predicted"/>
<evidence type="ECO:0000313" key="2">
    <source>
        <dbReference type="Proteomes" id="UP001362999"/>
    </source>
</evidence>
<gene>
    <name evidence="1" type="ORF">R3P38DRAFT_3194024</name>
</gene>
<organism evidence="1 2">
    <name type="scientific">Favolaschia claudopus</name>
    <dbReference type="NCBI Taxonomy" id="2862362"/>
    <lineage>
        <taxon>Eukaryota</taxon>
        <taxon>Fungi</taxon>
        <taxon>Dikarya</taxon>
        <taxon>Basidiomycota</taxon>
        <taxon>Agaricomycotina</taxon>
        <taxon>Agaricomycetes</taxon>
        <taxon>Agaricomycetidae</taxon>
        <taxon>Agaricales</taxon>
        <taxon>Marasmiineae</taxon>
        <taxon>Mycenaceae</taxon>
        <taxon>Favolaschia</taxon>
    </lineage>
</organism>
<dbReference type="EMBL" id="JAWWNJ010000034">
    <property type="protein sequence ID" value="KAK7025099.1"/>
    <property type="molecule type" value="Genomic_DNA"/>
</dbReference>